<evidence type="ECO:0008006" key="9">
    <source>
        <dbReference type="Google" id="ProtNLM"/>
    </source>
</evidence>
<protein>
    <recommendedName>
        <fullName evidence="9">Spermidine/putrescine ABC transporter substrate-binding protein</fullName>
    </recommendedName>
</protein>
<comment type="subcellular location">
    <subcellularLocation>
        <location evidence="1">Periplasm</location>
    </subcellularLocation>
</comment>
<organism evidence="7 8">
    <name type="scientific">Mogibacterium pumilum</name>
    <dbReference type="NCBI Taxonomy" id="86332"/>
    <lineage>
        <taxon>Bacteria</taxon>
        <taxon>Bacillati</taxon>
        <taxon>Bacillota</taxon>
        <taxon>Clostridia</taxon>
        <taxon>Peptostreptococcales</taxon>
        <taxon>Anaerovoracaceae</taxon>
        <taxon>Mogibacterium</taxon>
    </lineage>
</organism>
<keyword evidence="8" id="KW-1185">Reference proteome</keyword>
<evidence type="ECO:0000256" key="4">
    <source>
        <dbReference type="ARBA" id="ARBA00022764"/>
    </source>
</evidence>
<gene>
    <name evidence="7" type="ORF">AXF17_03880</name>
</gene>
<evidence type="ECO:0000256" key="6">
    <source>
        <dbReference type="SAM" id="SignalP"/>
    </source>
</evidence>
<keyword evidence="3 6" id="KW-0732">Signal</keyword>
<accession>A0A223ARS4</accession>
<dbReference type="SUPFAM" id="SSF53850">
    <property type="entry name" value="Periplasmic binding protein-like II"/>
    <property type="match status" value="1"/>
</dbReference>
<evidence type="ECO:0000313" key="8">
    <source>
        <dbReference type="Proteomes" id="UP000214689"/>
    </source>
</evidence>
<evidence type="ECO:0000256" key="1">
    <source>
        <dbReference type="ARBA" id="ARBA00004418"/>
    </source>
</evidence>
<dbReference type="PANTHER" id="PTHR30222">
    <property type="entry name" value="SPERMIDINE/PUTRESCINE-BINDING PERIPLASMIC PROTEIN"/>
    <property type="match status" value="1"/>
</dbReference>
<dbReference type="GO" id="GO:0015846">
    <property type="term" value="P:polyamine transport"/>
    <property type="evidence" value="ECO:0007669"/>
    <property type="project" value="InterPro"/>
</dbReference>
<keyword evidence="4" id="KW-0574">Periplasm</keyword>
<dbReference type="Pfam" id="PF13416">
    <property type="entry name" value="SBP_bac_8"/>
    <property type="match status" value="1"/>
</dbReference>
<keyword evidence="2" id="KW-0813">Transport</keyword>
<dbReference type="InterPro" id="IPR001188">
    <property type="entry name" value="Sperm_putr-bd"/>
</dbReference>
<name>A0A223ARS4_9FIRM</name>
<evidence type="ECO:0000313" key="7">
    <source>
        <dbReference type="EMBL" id="ASS37674.1"/>
    </source>
</evidence>
<dbReference type="RefSeq" id="WP_157682558.1">
    <property type="nucleotide sequence ID" value="NZ_CP016199.1"/>
</dbReference>
<feature type="signal peptide" evidence="6">
    <location>
        <begin position="1"/>
        <end position="23"/>
    </location>
</feature>
<dbReference type="EMBL" id="CP016199">
    <property type="protein sequence ID" value="ASS37674.1"/>
    <property type="molecule type" value="Genomic_DNA"/>
</dbReference>
<dbReference type="PANTHER" id="PTHR30222:SF17">
    <property type="entry name" value="SPERMIDINE_PUTRESCINE-BINDING PERIPLASMIC PROTEIN"/>
    <property type="match status" value="1"/>
</dbReference>
<dbReference type="Gene3D" id="3.40.190.10">
    <property type="entry name" value="Periplasmic binding protein-like II"/>
    <property type="match status" value="2"/>
</dbReference>
<dbReference type="CDD" id="cd13590">
    <property type="entry name" value="PBP2_PotD_PotF_like"/>
    <property type="match status" value="1"/>
</dbReference>
<dbReference type="GO" id="GO:0042597">
    <property type="term" value="C:periplasmic space"/>
    <property type="evidence" value="ECO:0007669"/>
    <property type="project" value="UniProtKB-SubCell"/>
</dbReference>
<evidence type="ECO:0000256" key="5">
    <source>
        <dbReference type="PIRSR" id="PIRSR019574-1"/>
    </source>
</evidence>
<feature type="binding site" evidence="5">
    <location>
        <position position="84"/>
    </location>
    <ligand>
        <name>spermidine</name>
        <dbReference type="ChEBI" id="CHEBI:57834"/>
    </ligand>
</feature>
<dbReference type="AlphaFoldDB" id="A0A223ARS4"/>
<dbReference type="PIRSF" id="PIRSF019574">
    <property type="entry name" value="Periplasmic_polyamine_BP"/>
    <property type="match status" value="1"/>
</dbReference>
<dbReference type="Proteomes" id="UP000214689">
    <property type="component" value="Chromosome"/>
</dbReference>
<proteinExistence type="predicted"/>
<dbReference type="InterPro" id="IPR006059">
    <property type="entry name" value="SBP"/>
</dbReference>
<sequence>MKKKLILGSLLVLLMVVMTGCRSGENGEVYVYSYGDYYDPEVVADFEAETGIRVIQDTYDTAEEMYPIIKNGSADYDVVCTSDYMISKMKDEDLLYKLDKKNIKNIKNLDTDYMKMAEEYDPGNEYSIPYIVGVSGILYNKKMVKGKKIDSWDALWDPDFKNNIVMQDSVRDAFAISLMRLGYSPNTTNPKEIEEAKNALKEQKKLVYKYANDSARDLLADKSAAIGVVWNGEYIYTHGLNKDVEFVVPKEGSEFFVDSWVVPKRAKNKRNAERFINYMCKAKVAKQNFDYIYYTTPNSAAIKIIPSKYVSNPAVFPSKETIARCTLLKNLDPDTTKLYSDSWKEVKSK</sequence>
<evidence type="ECO:0000256" key="3">
    <source>
        <dbReference type="ARBA" id="ARBA00022729"/>
    </source>
</evidence>
<dbReference type="GO" id="GO:0019808">
    <property type="term" value="F:polyamine binding"/>
    <property type="evidence" value="ECO:0007669"/>
    <property type="project" value="InterPro"/>
</dbReference>
<dbReference type="PRINTS" id="PR00909">
    <property type="entry name" value="SPERMDNBNDNG"/>
</dbReference>
<feature type="chain" id="PRO_5039002444" description="Spermidine/putrescine ABC transporter substrate-binding protein" evidence="6">
    <location>
        <begin position="24"/>
        <end position="349"/>
    </location>
</feature>
<dbReference type="OrthoDB" id="9769319at2"/>
<dbReference type="PROSITE" id="PS51257">
    <property type="entry name" value="PROKAR_LIPOPROTEIN"/>
    <property type="match status" value="1"/>
</dbReference>
<reference evidence="8" key="1">
    <citation type="submission" date="2016-05" db="EMBL/GenBank/DDBJ databases">
        <authorList>
            <person name="Holder M.E."/>
            <person name="Ajami N.J."/>
            <person name="Petrosino J.F."/>
        </authorList>
    </citation>
    <scope>NUCLEOTIDE SEQUENCE [LARGE SCALE GENOMIC DNA]</scope>
    <source>
        <strain evidence="8">ATCC 700696</strain>
    </source>
</reference>
<evidence type="ECO:0000256" key="2">
    <source>
        <dbReference type="ARBA" id="ARBA00022448"/>
    </source>
</evidence>